<dbReference type="PANTHER" id="PTHR40078">
    <property type="entry name" value="INTEGRAL MEMBRANE PROTEIN-RELATED"/>
    <property type="match status" value="1"/>
</dbReference>
<feature type="transmembrane region" description="Helical" evidence="1">
    <location>
        <begin position="112"/>
        <end position="133"/>
    </location>
</feature>
<keyword evidence="1" id="KW-1133">Transmembrane helix</keyword>
<feature type="transmembrane region" description="Helical" evidence="1">
    <location>
        <begin position="163"/>
        <end position="191"/>
    </location>
</feature>
<name>A0ABR9XYE8_9STAP</name>
<evidence type="ECO:0000313" key="2">
    <source>
        <dbReference type="EMBL" id="MBF0753927.1"/>
    </source>
</evidence>
<dbReference type="Proteomes" id="UP000647980">
    <property type="component" value="Unassembled WGS sequence"/>
</dbReference>
<proteinExistence type="predicted"/>
<reference evidence="2 3" key="1">
    <citation type="submission" date="2020-10" db="EMBL/GenBank/DDBJ databases">
        <title>Mouse Oral microbiota.</title>
        <authorList>
            <person name="Joseph S."/>
            <person name="Aduse-Opoku J."/>
        </authorList>
    </citation>
    <scope>NUCLEOTIDE SEQUENCE [LARGE SCALE GENOMIC DNA]</scope>
    <source>
        <strain evidence="2 3">19428wE5_W307</strain>
    </source>
</reference>
<sequence length="221" mass="24558">MLIIHRSDNLSHSFIKRCLFYFAGLIILSVGVAMQVKGFVMGLSPWDVLHFGLWQSLGLTFGSWSVIVGIGIVIATSLILKALPKGGVYVNLVTIGAFIDFFVWILPDAEAWPAQALFFTAGVFIAAFGSAFYMTPNLGAGPRDSLMMVLVMKFNLRMARARFLMELTVAVLGLILGGPVFIGTVLIVLFYGRIIEMFFPYTRELLIRFIGYDDPKIIQFK</sequence>
<dbReference type="EMBL" id="JADGLW010000003">
    <property type="protein sequence ID" value="MBF0753927.1"/>
    <property type="molecule type" value="Genomic_DNA"/>
</dbReference>
<dbReference type="PANTHER" id="PTHR40078:SF1">
    <property type="entry name" value="INTEGRAL MEMBRANE PROTEIN"/>
    <property type="match status" value="1"/>
</dbReference>
<gene>
    <name evidence="2" type="ORF">IR135_06565</name>
</gene>
<evidence type="ECO:0000313" key="3">
    <source>
        <dbReference type="Proteomes" id="UP000647980"/>
    </source>
</evidence>
<protein>
    <submittedName>
        <fullName evidence="2">YitT family protein</fullName>
    </submittedName>
</protein>
<organism evidence="2 3">
    <name type="scientific">Jeotgalicoccus nanhaiensis</name>
    <dbReference type="NCBI Taxonomy" id="568603"/>
    <lineage>
        <taxon>Bacteria</taxon>
        <taxon>Bacillati</taxon>
        <taxon>Bacillota</taxon>
        <taxon>Bacilli</taxon>
        <taxon>Bacillales</taxon>
        <taxon>Staphylococcaceae</taxon>
        <taxon>Jeotgalicoccus</taxon>
    </lineage>
</organism>
<dbReference type="Pfam" id="PF19700">
    <property type="entry name" value="DUF6198"/>
    <property type="match status" value="1"/>
</dbReference>
<dbReference type="InterPro" id="IPR038750">
    <property type="entry name" value="YczE/YyaS-like"/>
</dbReference>
<comment type="caution">
    <text evidence="2">The sequence shown here is derived from an EMBL/GenBank/DDBJ whole genome shotgun (WGS) entry which is preliminary data.</text>
</comment>
<keyword evidence="3" id="KW-1185">Reference proteome</keyword>
<keyword evidence="1" id="KW-0472">Membrane</keyword>
<feature type="transmembrane region" description="Helical" evidence="1">
    <location>
        <begin position="20"/>
        <end position="41"/>
    </location>
</feature>
<feature type="transmembrane region" description="Helical" evidence="1">
    <location>
        <begin position="87"/>
        <end position="106"/>
    </location>
</feature>
<evidence type="ECO:0000256" key="1">
    <source>
        <dbReference type="SAM" id="Phobius"/>
    </source>
</evidence>
<feature type="transmembrane region" description="Helical" evidence="1">
    <location>
        <begin position="61"/>
        <end position="80"/>
    </location>
</feature>
<accession>A0ABR9XYE8</accession>
<keyword evidence="1" id="KW-0812">Transmembrane</keyword>